<organism evidence="1">
    <name type="scientific">Alcaligenes faecalis</name>
    <dbReference type="NCBI Taxonomy" id="511"/>
    <lineage>
        <taxon>Bacteria</taxon>
        <taxon>Pseudomonadati</taxon>
        <taxon>Pseudomonadota</taxon>
        <taxon>Betaproteobacteria</taxon>
        <taxon>Burkholderiales</taxon>
        <taxon>Alcaligenaceae</taxon>
        <taxon>Alcaligenes</taxon>
    </lineage>
</organism>
<evidence type="ECO:0000313" key="1">
    <source>
        <dbReference type="EMBL" id="ASD48454.1"/>
    </source>
</evidence>
<proteinExistence type="predicted"/>
<accession>A0A1Z3MKW7</accession>
<dbReference type="AlphaFoldDB" id="A0A1Z3MKW7"/>
<sequence>MSSVANVQATTLQPANELTPLTVRNAANPYTLEATLSKLRHFLTATKRTDAVELLEKAVKKASADKAYKDKMEDALLRGSTIECRDLFTDFGEYFEKPSTRFPFYPHHDSVNAIDTALFHIKLGYEQQAIDDFNFLHNDNS</sequence>
<protein>
    <submittedName>
        <fullName evidence="1">Uncharacterized protein</fullName>
    </submittedName>
</protein>
<name>A0A1Z3MKW7_ALCFA</name>
<reference evidence="1" key="1">
    <citation type="submission" date="2017-02" db="EMBL/GenBank/DDBJ databases">
        <title>Emergence of VIM metallo-beta-lactamase producing Alcaligenes faecalis in GAZA, Palestine.</title>
        <authorList>
            <person name="Al Laham N."/>
            <person name="Chavda K."/>
            <person name="Cienfuegos V."/>
            <person name="Kreiswirth B."/>
            <person name="Chen L."/>
        </authorList>
    </citation>
    <scope>NUCLEOTIDE SEQUENCE</scope>
    <source>
        <strain evidence="1">GZAF1</strain>
        <plasmid evidence="1">pGZAF1_VIM</plasmid>
    </source>
</reference>
<dbReference type="RefSeq" id="WP_216355717.1">
    <property type="nucleotide sequence ID" value="NZ_CP039545.1"/>
</dbReference>
<dbReference type="EMBL" id="KY623659">
    <property type="protein sequence ID" value="ASD48454.1"/>
    <property type="molecule type" value="Genomic_DNA"/>
</dbReference>
<keyword evidence="1" id="KW-0614">Plasmid</keyword>
<geneLocation type="plasmid" evidence="1">
    <name>pGZAF1_VIM</name>
</geneLocation>